<gene>
    <name evidence="3" type="ORF">I4641_04805</name>
</gene>
<keyword evidence="2" id="KW-0812">Transmembrane</keyword>
<keyword evidence="4" id="KW-1185">Reference proteome</keyword>
<dbReference type="EMBL" id="JADWDC010000008">
    <property type="protein sequence ID" value="MCC0176295.1"/>
    <property type="molecule type" value="Genomic_DNA"/>
</dbReference>
<keyword evidence="2" id="KW-0472">Membrane</keyword>
<accession>A0A964BN07</accession>
<evidence type="ECO:0000313" key="4">
    <source>
        <dbReference type="Proteomes" id="UP000729733"/>
    </source>
</evidence>
<feature type="region of interest" description="Disordered" evidence="1">
    <location>
        <begin position="224"/>
        <end position="246"/>
    </location>
</feature>
<dbReference type="Proteomes" id="UP000729733">
    <property type="component" value="Unassembled WGS sequence"/>
</dbReference>
<feature type="compositionally biased region" description="Basic and acidic residues" evidence="1">
    <location>
        <begin position="229"/>
        <end position="246"/>
    </location>
</feature>
<dbReference type="AlphaFoldDB" id="A0A964BN07"/>
<protein>
    <submittedName>
        <fullName evidence="3">Uncharacterized protein</fullName>
    </submittedName>
</protein>
<feature type="transmembrane region" description="Helical" evidence="2">
    <location>
        <begin position="12"/>
        <end position="44"/>
    </location>
</feature>
<feature type="region of interest" description="Disordered" evidence="1">
    <location>
        <begin position="160"/>
        <end position="199"/>
    </location>
</feature>
<organism evidence="3 4">
    <name type="scientific">Waterburya agarophytonicola KI4</name>
    <dbReference type="NCBI Taxonomy" id="2874699"/>
    <lineage>
        <taxon>Bacteria</taxon>
        <taxon>Bacillati</taxon>
        <taxon>Cyanobacteriota</taxon>
        <taxon>Cyanophyceae</taxon>
        <taxon>Pleurocapsales</taxon>
        <taxon>Hyellaceae</taxon>
        <taxon>Waterburya</taxon>
        <taxon>Waterburya agarophytonicola</taxon>
    </lineage>
</organism>
<sequence>MTVKVLDNGSAGILILIIPFAFGFVVLYQLWPFLLALAALIVAFKIWQNYRWQKWCGEINPYFNQSIKENKGYLTPVDLSVKANISLKDAKTFLIRKSDEYGTTPQKIKDKGFVYYFPTASALGSIFDDSEPEPVINSYQLAAKESNKLSVRGIALLAKQEKNGSSESSSSVAQLTKEESTSSTATIEPEIESNDLDIEENSSIDVGRSLIQAELAKRLDLNTSTVGRRKSDPDFEEWSQSKDPEGIAWRYEEETKLFVAIVPD</sequence>
<reference evidence="3" key="1">
    <citation type="journal article" date="2021" name="Antonie Van Leeuwenhoek">
        <title>Draft genome and description of Waterburya agarophytonicola gen. nov. sp. nov. (Pleurocapsales, Cyanobacteria): a seaweed symbiont.</title>
        <authorList>
            <person name="Bonthond G."/>
            <person name="Shalygin S."/>
            <person name="Bayer T."/>
            <person name="Weinberger F."/>
        </authorList>
    </citation>
    <scope>NUCLEOTIDE SEQUENCE</scope>
    <source>
        <strain evidence="3">KI4</strain>
    </source>
</reference>
<evidence type="ECO:0000313" key="3">
    <source>
        <dbReference type="EMBL" id="MCC0176295.1"/>
    </source>
</evidence>
<name>A0A964BN07_9CYAN</name>
<evidence type="ECO:0000256" key="1">
    <source>
        <dbReference type="SAM" id="MobiDB-lite"/>
    </source>
</evidence>
<feature type="compositionally biased region" description="Acidic residues" evidence="1">
    <location>
        <begin position="189"/>
        <end position="199"/>
    </location>
</feature>
<proteinExistence type="predicted"/>
<evidence type="ECO:0000256" key="2">
    <source>
        <dbReference type="SAM" id="Phobius"/>
    </source>
</evidence>
<keyword evidence="2" id="KW-1133">Transmembrane helix</keyword>
<dbReference type="RefSeq" id="WP_229639336.1">
    <property type="nucleotide sequence ID" value="NZ_JADWDC010000008.1"/>
</dbReference>
<comment type="caution">
    <text evidence="3">The sequence shown here is derived from an EMBL/GenBank/DDBJ whole genome shotgun (WGS) entry which is preliminary data.</text>
</comment>